<organism evidence="1 2">
    <name type="scientific">Trema orientale</name>
    <name type="common">Charcoal tree</name>
    <name type="synonym">Celtis orientalis</name>
    <dbReference type="NCBI Taxonomy" id="63057"/>
    <lineage>
        <taxon>Eukaryota</taxon>
        <taxon>Viridiplantae</taxon>
        <taxon>Streptophyta</taxon>
        <taxon>Embryophyta</taxon>
        <taxon>Tracheophyta</taxon>
        <taxon>Spermatophyta</taxon>
        <taxon>Magnoliopsida</taxon>
        <taxon>eudicotyledons</taxon>
        <taxon>Gunneridae</taxon>
        <taxon>Pentapetalae</taxon>
        <taxon>rosids</taxon>
        <taxon>fabids</taxon>
        <taxon>Rosales</taxon>
        <taxon>Cannabaceae</taxon>
        <taxon>Trema</taxon>
    </lineage>
</organism>
<accession>A0A2P5F8B8</accession>
<dbReference type="Proteomes" id="UP000237000">
    <property type="component" value="Unassembled WGS sequence"/>
</dbReference>
<dbReference type="InParanoid" id="A0A2P5F8B8"/>
<dbReference type="OrthoDB" id="1194791at2759"/>
<sequence length="63" mass="7486">MKSNLLEFRKELDPPFVFAHNRLDLFGHFLENPPGFIFSWLFQGFGFPNLVKVSHIIHRSDKR</sequence>
<keyword evidence="2" id="KW-1185">Reference proteome</keyword>
<gene>
    <name evidence="1" type="ORF">TorRG33x02_100840</name>
</gene>
<dbReference type="AlphaFoldDB" id="A0A2P5F8B8"/>
<evidence type="ECO:0000313" key="1">
    <source>
        <dbReference type="EMBL" id="PON94045.1"/>
    </source>
</evidence>
<reference evidence="2" key="1">
    <citation type="submission" date="2016-06" db="EMBL/GenBank/DDBJ databases">
        <title>Parallel loss of symbiosis genes in relatives of nitrogen-fixing non-legume Parasponia.</title>
        <authorList>
            <person name="Van Velzen R."/>
            <person name="Holmer R."/>
            <person name="Bu F."/>
            <person name="Rutten L."/>
            <person name="Van Zeijl A."/>
            <person name="Liu W."/>
            <person name="Santuari L."/>
            <person name="Cao Q."/>
            <person name="Sharma T."/>
            <person name="Shen D."/>
            <person name="Roswanjaya Y."/>
            <person name="Wardhani T."/>
            <person name="Kalhor M.S."/>
            <person name="Jansen J."/>
            <person name="Van den Hoogen J."/>
            <person name="Gungor B."/>
            <person name="Hartog M."/>
            <person name="Hontelez J."/>
            <person name="Verver J."/>
            <person name="Yang W.-C."/>
            <person name="Schijlen E."/>
            <person name="Repin R."/>
            <person name="Schilthuizen M."/>
            <person name="Schranz E."/>
            <person name="Heidstra R."/>
            <person name="Miyata K."/>
            <person name="Fedorova E."/>
            <person name="Kohlen W."/>
            <person name="Bisseling T."/>
            <person name="Smit S."/>
            <person name="Geurts R."/>
        </authorList>
    </citation>
    <scope>NUCLEOTIDE SEQUENCE [LARGE SCALE GENOMIC DNA]</scope>
    <source>
        <strain evidence="2">cv. RG33-2</strain>
    </source>
</reference>
<evidence type="ECO:0000313" key="2">
    <source>
        <dbReference type="Proteomes" id="UP000237000"/>
    </source>
</evidence>
<comment type="caution">
    <text evidence="1">The sequence shown here is derived from an EMBL/GenBank/DDBJ whole genome shotgun (WGS) entry which is preliminary data.</text>
</comment>
<name>A0A2P5F8B8_TREOI</name>
<protein>
    <submittedName>
        <fullName evidence="1">Uncharacterized protein</fullName>
    </submittedName>
</protein>
<dbReference type="EMBL" id="JXTC01000054">
    <property type="protein sequence ID" value="PON94045.1"/>
    <property type="molecule type" value="Genomic_DNA"/>
</dbReference>
<proteinExistence type="predicted"/>